<dbReference type="PATRIC" id="fig|465721.4.peg.1030"/>
<evidence type="ECO:0000313" key="6">
    <source>
        <dbReference type="Proteomes" id="UP000070250"/>
    </source>
</evidence>
<evidence type="ECO:0000256" key="1">
    <source>
        <dbReference type="ARBA" id="ARBA00001964"/>
    </source>
</evidence>
<comment type="similarity">
    <text evidence="2">Belongs to the transketolase family.</text>
</comment>
<dbReference type="Pfam" id="PF02779">
    <property type="entry name" value="Transket_pyr"/>
    <property type="match status" value="1"/>
</dbReference>
<dbReference type="KEGG" id="sdf:ACG33_04825"/>
<accession>A0A127F7Q0</accession>
<dbReference type="Pfam" id="PF02780">
    <property type="entry name" value="Transketolase_C"/>
    <property type="match status" value="1"/>
</dbReference>
<dbReference type="OrthoDB" id="8732661at2"/>
<evidence type="ECO:0000259" key="4">
    <source>
        <dbReference type="SMART" id="SM00861"/>
    </source>
</evidence>
<dbReference type="RefSeq" id="WP_066919175.1">
    <property type="nucleotide sequence ID" value="NZ_CP011971.1"/>
</dbReference>
<dbReference type="InterPro" id="IPR009014">
    <property type="entry name" value="Transketo_C/PFOR_II"/>
</dbReference>
<dbReference type="SUPFAM" id="SSF52922">
    <property type="entry name" value="TK C-terminal domain-like"/>
    <property type="match status" value="1"/>
</dbReference>
<evidence type="ECO:0000313" key="5">
    <source>
        <dbReference type="EMBL" id="AMN46437.1"/>
    </source>
</evidence>
<gene>
    <name evidence="5" type="ORF">ACG33_04825</name>
</gene>
<dbReference type="SUPFAM" id="SSF52518">
    <property type="entry name" value="Thiamin diphosphate-binding fold (THDP-binding)"/>
    <property type="match status" value="1"/>
</dbReference>
<organism evidence="5 6">
    <name type="scientific">Steroidobacter denitrificans</name>
    <dbReference type="NCBI Taxonomy" id="465721"/>
    <lineage>
        <taxon>Bacteria</taxon>
        <taxon>Pseudomonadati</taxon>
        <taxon>Pseudomonadota</taxon>
        <taxon>Gammaproteobacteria</taxon>
        <taxon>Steroidobacterales</taxon>
        <taxon>Steroidobacteraceae</taxon>
        <taxon>Steroidobacter</taxon>
    </lineage>
</organism>
<dbReference type="Gene3D" id="3.40.50.920">
    <property type="match status" value="1"/>
</dbReference>
<sequence length="307" mass="32824">MRNAFIQRLSELAVGDKRILLITGDLGFGVLDDFERRFPAQYLNAGVAEQNMTAVATGLALEGHVVFTYSIGNFPTLRCLEQIRNDVCYHDANVKIVSIGGGFSYGQLGMSHHATEDLSLLRALPGIVVCAPGSAFEARESVDAMIAHAGPAYLRLERAANDFTDDSANIFVFGHARKLREGSDLTLMGAGGVVSEVVAASDLLNSQGIHCRVLSLHTLKPFDKEAVLAAAEQTGGILTVEENSVLGGLGGAVAEICLEHGTRPRRFLRLGIQDTYTSLVGDQAYLRSLVGIDRGSVALAARRLLEA</sequence>
<dbReference type="FunFam" id="3.40.50.970:FF:000129">
    <property type="entry name" value="Transketolase"/>
    <property type="match status" value="1"/>
</dbReference>
<dbReference type="EMBL" id="CP011971">
    <property type="protein sequence ID" value="AMN46437.1"/>
    <property type="molecule type" value="Genomic_DNA"/>
</dbReference>
<dbReference type="InterPro" id="IPR051157">
    <property type="entry name" value="PDH/Transketolase"/>
</dbReference>
<dbReference type="AlphaFoldDB" id="A0A127F7Q0"/>
<proteinExistence type="inferred from homology"/>
<feature type="domain" description="Transketolase-like pyrimidine-binding" evidence="4">
    <location>
        <begin position="1"/>
        <end position="164"/>
    </location>
</feature>
<dbReference type="PANTHER" id="PTHR43825:SF1">
    <property type="entry name" value="TRANSKETOLASE-LIKE PYRIMIDINE-BINDING DOMAIN-CONTAINING PROTEIN"/>
    <property type="match status" value="1"/>
</dbReference>
<evidence type="ECO:0000256" key="2">
    <source>
        <dbReference type="ARBA" id="ARBA00007131"/>
    </source>
</evidence>
<dbReference type="STRING" id="465721.ACG33_04825"/>
<evidence type="ECO:0000256" key="3">
    <source>
        <dbReference type="ARBA" id="ARBA00023052"/>
    </source>
</evidence>
<dbReference type="SMART" id="SM00861">
    <property type="entry name" value="Transket_pyr"/>
    <property type="match status" value="1"/>
</dbReference>
<protein>
    <submittedName>
        <fullName evidence="5">Transketolase</fullName>
    </submittedName>
</protein>
<dbReference type="InterPro" id="IPR033248">
    <property type="entry name" value="Transketolase_C"/>
</dbReference>
<comment type="cofactor">
    <cofactor evidence="1">
        <name>thiamine diphosphate</name>
        <dbReference type="ChEBI" id="CHEBI:58937"/>
    </cofactor>
</comment>
<dbReference type="Gene3D" id="3.40.50.970">
    <property type="match status" value="1"/>
</dbReference>
<dbReference type="Proteomes" id="UP000070250">
    <property type="component" value="Chromosome"/>
</dbReference>
<dbReference type="CDD" id="cd07033">
    <property type="entry name" value="TPP_PYR_DXS_TK_like"/>
    <property type="match status" value="1"/>
</dbReference>
<name>A0A127F7Q0_STEDE</name>
<keyword evidence="6" id="KW-1185">Reference proteome</keyword>
<dbReference type="InterPro" id="IPR005475">
    <property type="entry name" value="Transketolase-like_Pyr-bd"/>
</dbReference>
<keyword evidence="3" id="KW-0786">Thiamine pyrophosphate</keyword>
<dbReference type="InterPro" id="IPR029061">
    <property type="entry name" value="THDP-binding"/>
</dbReference>
<reference evidence="5 6" key="1">
    <citation type="submission" date="2015-06" db="EMBL/GenBank/DDBJ databases">
        <title>A Comprehensive Approach to Explore the Metabolic and Phylogenetic Diversity of Bacterial Steroid Degradation in the Environment: Testosterone as an Example.</title>
        <authorList>
            <person name="Yang F.-C."/>
            <person name="Chen Y.-L."/>
            <person name="Yu C.-P."/>
            <person name="Tang S.-L."/>
            <person name="Wang P.-H."/>
            <person name="Ismail W."/>
            <person name="Wang C.-H."/>
            <person name="Yang C.-Y."/>
            <person name="Chiang Y.-R."/>
        </authorList>
    </citation>
    <scope>NUCLEOTIDE SEQUENCE [LARGE SCALE GENOMIC DNA]</scope>
    <source>
        <strain evidence="5 6">DSM 18526</strain>
    </source>
</reference>
<dbReference type="PANTHER" id="PTHR43825">
    <property type="entry name" value="PYRUVATE DEHYDROGENASE E1 COMPONENT"/>
    <property type="match status" value="1"/>
</dbReference>